<name>A0ABV5AVD0_9BACL</name>
<dbReference type="Pfam" id="PF13814">
    <property type="entry name" value="Replic_Relax"/>
    <property type="match status" value="1"/>
</dbReference>
<dbReference type="Proteomes" id="UP001580346">
    <property type="component" value="Unassembled WGS sequence"/>
</dbReference>
<dbReference type="EMBL" id="JBHHMI010000013">
    <property type="protein sequence ID" value="MFB5268153.1"/>
    <property type="molecule type" value="Genomic_DNA"/>
</dbReference>
<protein>
    <submittedName>
        <fullName evidence="1">Replication-relaxation family protein</fullName>
    </submittedName>
</protein>
<evidence type="ECO:0000313" key="2">
    <source>
        <dbReference type="Proteomes" id="UP001580346"/>
    </source>
</evidence>
<gene>
    <name evidence="1" type="ORF">ACE41H_15400</name>
</gene>
<accession>A0ABV5AVD0</accession>
<proteinExistence type="predicted"/>
<organism evidence="1 2">
    <name type="scientific">Paenibacillus enshidis</name>
    <dbReference type="NCBI Taxonomy" id="1458439"/>
    <lineage>
        <taxon>Bacteria</taxon>
        <taxon>Bacillati</taxon>
        <taxon>Bacillota</taxon>
        <taxon>Bacilli</taxon>
        <taxon>Bacillales</taxon>
        <taxon>Paenibacillaceae</taxon>
        <taxon>Paenibacillus</taxon>
    </lineage>
</organism>
<keyword evidence="2" id="KW-1185">Reference proteome</keyword>
<dbReference type="RefSeq" id="WP_375356302.1">
    <property type="nucleotide sequence ID" value="NZ_JBHHMI010000013.1"/>
</dbReference>
<comment type="caution">
    <text evidence="1">The sequence shown here is derived from an EMBL/GenBank/DDBJ whole genome shotgun (WGS) entry which is preliminary data.</text>
</comment>
<reference evidence="1 2" key="1">
    <citation type="submission" date="2024-09" db="EMBL/GenBank/DDBJ databases">
        <title>Paenibacillus zeirhizospherea sp. nov., isolated from surface of the maize (Zea mays) roots in a horticulture field, Hungary.</title>
        <authorList>
            <person name="Marton D."/>
            <person name="Farkas M."/>
            <person name="Bedics A."/>
            <person name="Toth E."/>
            <person name="Tancsics A."/>
            <person name="Boka K."/>
            <person name="Maroti G."/>
            <person name="Kriszt B."/>
            <person name="Cserhati M."/>
        </authorList>
    </citation>
    <scope>NUCLEOTIDE SEQUENCE [LARGE SCALE GENOMIC DNA]</scope>
    <source>
        <strain evidence="1 2">KCTC 33519</strain>
    </source>
</reference>
<dbReference type="InterPro" id="IPR025855">
    <property type="entry name" value="Replic_Relax"/>
</dbReference>
<evidence type="ECO:0000313" key="1">
    <source>
        <dbReference type="EMBL" id="MFB5268153.1"/>
    </source>
</evidence>
<sequence>METSPLINPLESANVLHKYPVFDDPYAHVTGIDPLTNHQFYYIESLIEREWITERDINIVKTIFVHRCMTFTQIHSIFFPDCSRLETIRKRLGRLVKYGLVRRVSWGSYSKNKSECPILYELGASGADILKYKYGTQVGSRDPRSTKPSTLTFKFKYVVTNQLYLELSKLDLKHFEFNPVLKLNEEVQVPMAYYVLRNPKGLDIQFHLLCYREDEKWMKTMTYQLDFFKRYYQAEDQRRTVLVVHVSDDAKAESAMKIVQLAGLSFEPWFITDADLYNKDIPVTGKFFMFESDGSRYYYDLS</sequence>